<gene>
    <name evidence="2" type="ORF">HERILL_LOCUS10472</name>
</gene>
<name>A0A7R8UVB1_HERIL</name>
<keyword evidence="1" id="KW-0812">Transmembrane</keyword>
<keyword evidence="1" id="KW-0472">Membrane</keyword>
<dbReference type="InParanoid" id="A0A7R8UVB1"/>
<protein>
    <submittedName>
        <fullName evidence="2">Uncharacterized protein</fullName>
    </submittedName>
</protein>
<dbReference type="AlphaFoldDB" id="A0A7R8UVB1"/>
<evidence type="ECO:0000256" key="1">
    <source>
        <dbReference type="SAM" id="Phobius"/>
    </source>
</evidence>
<keyword evidence="1" id="KW-1133">Transmembrane helix</keyword>
<accession>A0A7R8UVB1</accession>
<keyword evidence="3" id="KW-1185">Reference proteome</keyword>
<reference evidence="2 3" key="1">
    <citation type="submission" date="2020-11" db="EMBL/GenBank/DDBJ databases">
        <authorList>
            <person name="Wallbank WR R."/>
            <person name="Pardo Diaz C."/>
            <person name="Kozak K."/>
            <person name="Martin S."/>
            <person name="Jiggins C."/>
            <person name="Moest M."/>
            <person name="Warren A I."/>
            <person name="Generalovic N T."/>
            <person name="Byers J.R.P. K."/>
            <person name="Montejo-Kovacevich G."/>
            <person name="Yen C E."/>
        </authorList>
    </citation>
    <scope>NUCLEOTIDE SEQUENCE [LARGE SCALE GENOMIC DNA]</scope>
</reference>
<evidence type="ECO:0000313" key="2">
    <source>
        <dbReference type="EMBL" id="CAD7087790.1"/>
    </source>
</evidence>
<evidence type="ECO:0000313" key="3">
    <source>
        <dbReference type="Proteomes" id="UP000594454"/>
    </source>
</evidence>
<organism evidence="2 3">
    <name type="scientific">Hermetia illucens</name>
    <name type="common">Black soldier fly</name>
    <dbReference type="NCBI Taxonomy" id="343691"/>
    <lineage>
        <taxon>Eukaryota</taxon>
        <taxon>Metazoa</taxon>
        <taxon>Ecdysozoa</taxon>
        <taxon>Arthropoda</taxon>
        <taxon>Hexapoda</taxon>
        <taxon>Insecta</taxon>
        <taxon>Pterygota</taxon>
        <taxon>Neoptera</taxon>
        <taxon>Endopterygota</taxon>
        <taxon>Diptera</taxon>
        <taxon>Brachycera</taxon>
        <taxon>Stratiomyomorpha</taxon>
        <taxon>Stratiomyidae</taxon>
        <taxon>Hermetiinae</taxon>
        <taxon>Hermetia</taxon>
    </lineage>
</organism>
<sequence length="159" mass="18128">MTDLLRERVTPSLRRQQKHYLHGNEELRTPMLLQSMYLLHQATCELESSEIVVVHSNTTYALNAAKTEDIFSDMDIVPINLQVSTPQPYDTEVMKMRAELEKESISSTIKEAWWTWSYIILIIGGTSLVVPHNNDSNNPMYLHKMNSSNRTSATTLSSG</sequence>
<dbReference type="EMBL" id="LR899012">
    <property type="protein sequence ID" value="CAD7087790.1"/>
    <property type="molecule type" value="Genomic_DNA"/>
</dbReference>
<dbReference type="Proteomes" id="UP000594454">
    <property type="component" value="Chromosome 4"/>
</dbReference>
<feature type="transmembrane region" description="Helical" evidence="1">
    <location>
        <begin position="112"/>
        <end position="130"/>
    </location>
</feature>
<proteinExistence type="predicted"/>